<keyword evidence="1" id="KW-0812">Transmembrane</keyword>
<feature type="non-terminal residue" evidence="2">
    <location>
        <position position="1"/>
    </location>
</feature>
<keyword evidence="1" id="KW-1133">Transmembrane helix</keyword>
<keyword evidence="3" id="KW-1185">Reference proteome</keyword>
<keyword evidence="1" id="KW-0472">Membrane</keyword>
<name>A0A8J2PC49_9HEXA</name>
<evidence type="ECO:0000313" key="2">
    <source>
        <dbReference type="EMBL" id="CAG7733592.1"/>
    </source>
</evidence>
<sequence length="93" mass="10500">LVREAIPKALVILEIIDFALTFRKIKNPQFKIYPADRAEPIIKFVTFGLAAFLQILIKRKGIPSSAILFIFWVLTAVCSLPEFLSGLRSLPLE</sequence>
<protein>
    <submittedName>
        <fullName evidence="2">Uncharacterized protein</fullName>
    </submittedName>
</protein>
<evidence type="ECO:0000313" key="3">
    <source>
        <dbReference type="Proteomes" id="UP000708208"/>
    </source>
</evidence>
<evidence type="ECO:0000256" key="1">
    <source>
        <dbReference type="SAM" id="Phobius"/>
    </source>
</evidence>
<organism evidence="2 3">
    <name type="scientific">Allacma fusca</name>
    <dbReference type="NCBI Taxonomy" id="39272"/>
    <lineage>
        <taxon>Eukaryota</taxon>
        <taxon>Metazoa</taxon>
        <taxon>Ecdysozoa</taxon>
        <taxon>Arthropoda</taxon>
        <taxon>Hexapoda</taxon>
        <taxon>Collembola</taxon>
        <taxon>Symphypleona</taxon>
        <taxon>Sminthuridae</taxon>
        <taxon>Allacma</taxon>
    </lineage>
</organism>
<reference evidence="2" key="1">
    <citation type="submission" date="2021-06" db="EMBL/GenBank/DDBJ databases">
        <authorList>
            <person name="Hodson N. C."/>
            <person name="Mongue J. A."/>
            <person name="Jaron S. K."/>
        </authorList>
    </citation>
    <scope>NUCLEOTIDE SEQUENCE</scope>
</reference>
<comment type="caution">
    <text evidence="2">The sequence shown here is derived from an EMBL/GenBank/DDBJ whole genome shotgun (WGS) entry which is preliminary data.</text>
</comment>
<dbReference type="Proteomes" id="UP000708208">
    <property type="component" value="Unassembled WGS sequence"/>
</dbReference>
<feature type="transmembrane region" description="Helical" evidence="1">
    <location>
        <begin position="66"/>
        <end position="84"/>
    </location>
</feature>
<accession>A0A8J2PC49</accession>
<dbReference type="OrthoDB" id="6500128at2759"/>
<feature type="non-terminal residue" evidence="2">
    <location>
        <position position="93"/>
    </location>
</feature>
<dbReference type="EMBL" id="CAJVCH010251715">
    <property type="protein sequence ID" value="CAG7733592.1"/>
    <property type="molecule type" value="Genomic_DNA"/>
</dbReference>
<proteinExistence type="predicted"/>
<gene>
    <name evidence="2" type="ORF">AFUS01_LOCUS22024</name>
</gene>
<dbReference type="AlphaFoldDB" id="A0A8J2PC49"/>